<reference evidence="9" key="1">
    <citation type="journal article" date="2023" name="GigaByte">
        <title>Genome assembly of the bearded iris, Iris pallida Lam.</title>
        <authorList>
            <person name="Bruccoleri R.E."/>
            <person name="Oakeley E.J."/>
            <person name="Faust A.M.E."/>
            <person name="Altorfer M."/>
            <person name="Dessus-Babus S."/>
            <person name="Burckhardt D."/>
            <person name="Oertli M."/>
            <person name="Naumann U."/>
            <person name="Petersen F."/>
            <person name="Wong J."/>
        </authorList>
    </citation>
    <scope>NUCLEOTIDE SEQUENCE</scope>
    <source>
        <strain evidence="9">GSM-AAB239-AS_SAM_17_03QT</strain>
    </source>
</reference>
<evidence type="ECO:0000256" key="3">
    <source>
        <dbReference type="ARBA" id="ARBA00022691"/>
    </source>
</evidence>
<evidence type="ECO:0000313" key="9">
    <source>
        <dbReference type="EMBL" id="KAJ6816163.1"/>
    </source>
</evidence>
<dbReference type="PANTHER" id="PTHR21392">
    <property type="entry name" value="TRNA-URIDINE AMINOCARBOXYPROPYLTRANSFERASE 2"/>
    <property type="match status" value="1"/>
</dbReference>
<evidence type="ECO:0000256" key="6">
    <source>
        <dbReference type="ARBA" id="ARBA00048718"/>
    </source>
</evidence>
<dbReference type="Pfam" id="PF03942">
    <property type="entry name" value="DTW"/>
    <property type="match status" value="2"/>
</dbReference>
<evidence type="ECO:0000256" key="7">
    <source>
        <dbReference type="SAM" id="MobiDB-lite"/>
    </source>
</evidence>
<gene>
    <name evidence="9" type="ORF">M6B38_417465</name>
</gene>
<dbReference type="EC" id="2.5.1.25" evidence="1"/>
<dbReference type="PANTHER" id="PTHR21392:SF0">
    <property type="entry name" value="TRNA-URIDINE AMINOCARBOXYPROPYLTRANSFERASE 2"/>
    <property type="match status" value="1"/>
</dbReference>
<dbReference type="AlphaFoldDB" id="A0AAX6FIS1"/>
<keyword evidence="4" id="KW-0819">tRNA processing</keyword>
<dbReference type="InterPro" id="IPR039262">
    <property type="entry name" value="DTWD2/TAPT"/>
</dbReference>
<dbReference type="SMART" id="SM01144">
    <property type="entry name" value="DTW"/>
    <property type="match status" value="1"/>
</dbReference>
<dbReference type="GO" id="GO:0008033">
    <property type="term" value="P:tRNA processing"/>
    <property type="evidence" value="ECO:0007669"/>
    <property type="project" value="UniProtKB-KW"/>
</dbReference>
<comment type="similarity">
    <text evidence="5">Belongs to the TDD superfamily. DTWD2 family.</text>
</comment>
<dbReference type="GO" id="GO:0016432">
    <property type="term" value="F:tRNA-uridine aminocarboxypropyltransferase activity"/>
    <property type="evidence" value="ECO:0007669"/>
    <property type="project" value="UniProtKB-EC"/>
</dbReference>
<protein>
    <recommendedName>
        <fullName evidence="1">tRNA-uridine aminocarboxypropyltransferase</fullName>
        <ecNumber evidence="1">2.5.1.25</ecNumber>
    </recommendedName>
</protein>
<feature type="compositionally biased region" description="Polar residues" evidence="7">
    <location>
        <begin position="11"/>
        <end position="23"/>
    </location>
</feature>
<sequence>MSARFLASSKLLPSNSPSETLTLKSPPMGSQAPPPKRPFCPRCSKPLRVCLCSRLRSAPLANPVPITILQHSLERDHPLNSARVARLGLRNLDVVPVTDVNFRAHFTVVPVPPAAPAAVDEESLDLSAARAEKGMGSAGRMSSETGSVPEKTQTGKSLDFSAKILDFSVTHFADDSDAGFGNAKGADYAEEVNFGVGFLPEKMETTESLDISDARLGISDDLAKRSGFDDSDREFGSGKKMKSLEVEKLDSDGTNKFLATNSAIYNGFKSGKRYGECGHTQDGGIATFDKYQVACSSTDLQLTVERAANPEISWVLDTPIGRAAASKGFTVRRLQREQLKGSKEFHDFLEFEITMPAGAALLFPSGKSAINVDVVDFEVKHLVVLDGTWKKARRIYCENPWLQLLPHLKLEPGKESLYSEVRHQPKAGCLSTIESIVCALKGLGKDMEGLDALLDVFEGMVEDQRRCKAENLEAKSMS</sequence>
<keyword evidence="10" id="KW-1185">Reference proteome</keyword>
<proteinExistence type="inferred from homology"/>
<dbReference type="Proteomes" id="UP001140949">
    <property type="component" value="Unassembled WGS sequence"/>
</dbReference>
<evidence type="ECO:0000256" key="1">
    <source>
        <dbReference type="ARBA" id="ARBA00012386"/>
    </source>
</evidence>
<feature type="domain" description="DTW" evidence="8">
    <location>
        <begin position="36"/>
        <end position="469"/>
    </location>
</feature>
<feature type="region of interest" description="Disordered" evidence="7">
    <location>
        <begin position="1"/>
        <end position="38"/>
    </location>
</feature>
<name>A0AAX6FIS1_IRIPA</name>
<comment type="catalytic activity">
    <reaction evidence="6">
        <text>a uridine in tRNA + S-adenosyl-L-methionine = a 3-[(3S)-3-amino-3-carboxypropyl]uridine in tRNA + S-methyl-5'-thioadenosine + H(+)</text>
        <dbReference type="Rhea" id="RHEA:62432"/>
        <dbReference type="Rhea" id="RHEA-COMP:13339"/>
        <dbReference type="Rhea" id="RHEA-COMP:16092"/>
        <dbReference type="ChEBI" id="CHEBI:15378"/>
        <dbReference type="ChEBI" id="CHEBI:17509"/>
        <dbReference type="ChEBI" id="CHEBI:59789"/>
        <dbReference type="ChEBI" id="CHEBI:65315"/>
        <dbReference type="ChEBI" id="CHEBI:82930"/>
        <dbReference type="EC" id="2.5.1.25"/>
    </reaction>
</comment>
<evidence type="ECO:0000259" key="8">
    <source>
        <dbReference type="SMART" id="SM01144"/>
    </source>
</evidence>
<accession>A0AAX6FIS1</accession>
<feature type="compositionally biased region" description="Polar residues" evidence="7">
    <location>
        <begin position="140"/>
        <end position="154"/>
    </location>
</feature>
<evidence type="ECO:0000313" key="10">
    <source>
        <dbReference type="Proteomes" id="UP001140949"/>
    </source>
</evidence>
<evidence type="ECO:0000256" key="4">
    <source>
        <dbReference type="ARBA" id="ARBA00022694"/>
    </source>
</evidence>
<evidence type="ECO:0000256" key="5">
    <source>
        <dbReference type="ARBA" id="ARBA00034489"/>
    </source>
</evidence>
<reference evidence="9" key="2">
    <citation type="submission" date="2023-04" db="EMBL/GenBank/DDBJ databases">
        <authorList>
            <person name="Bruccoleri R.E."/>
            <person name="Oakeley E.J."/>
            <person name="Faust A.-M."/>
            <person name="Dessus-Babus S."/>
            <person name="Altorfer M."/>
            <person name="Burckhardt D."/>
            <person name="Oertli M."/>
            <person name="Naumann U."/>
            <person name="Petersen F."/>
            <person name="Wong J."/>
        </authorList>
    </citation>
    <scope>NUCLEOTIDE SEQUENCE</scope>
    <source>
        <strain evidence="9">GSM-AAB239-AS_SAM_17_03QT</strain>
        <tissue evidence="9">Leaf</tissue>
    </source>
</reference>
<keyword evidence="2" id="KW-0808">Transferase</keyword>
<dbReference type="InterPro" id="IPR005636">
    <property type="entry name" value="DTW"/>
</dbReference>
<keyword evidence="3" id="KW-0949">S-adenosyl-L-methionine</keyword>
<evidence type="ECO:0000256" key="2">
    <source>
        <dbReference type="ARBA" id="ARBA00022679"/>
    </source>
</evidence>
<feature type="region of interest" description="Disordered" evidence="7">
    <location>
        <begin position="133"/>
        <end position="154"/>
    </location>
</feature>
<comment type="caution">
    <text evidence="9">The sequence shown here is derived from an EMBL/GenBank/DDBJ whole genome shotgun (WGS) entry which is preliminary data.</text>
</comment>
<organism evidence="9 10">
    <name type="scientific">Iris pallida</name>
    <name type="common">Sweet iris</name>
    <dbReference type="NCBI Taxonomy" id="29817"/>
    <lineage>
        <taxon>Eukaryota</taxon>
        <taxon>Viridiplantae</taxon>
        <taxon>Streptophyta</taxon>
        <taxon>Embryophyta</taxon>
        <taxon>Tracheophyta</taxon>
        <taxon>Spermatophyta</taxon>
        <taxon>Magnoliopsida</taxon>
        <taxon>Liliopsida</taxon>
        <taxon>Asparagales</taxon>
        <taxon>Iridaceae</taxon>
        <taxon>Iridoideae</taxon>
        <taxon>Irideae</taxon>
        <taxon>Iris</taxon>
    </lineage>
</organism>
<dbReference type="EMBL" id="JANAVB010028397">
    <property type="protein sequence ID" value="KAJ6816163.1"/>
    <property type="molecule type" value="Genomic_DNA"/>
</dbReference>